<dbReference type="Proteomes" id="UP000537825">
    <property type="component" value="Unassembled WGS sequence"/>
</dbReference>
<evidence type="ECO:0000313" key="2">
    <source>
        <dbReference type="Proteomes" id="UP000537825"/>
    </source>
</evidence>
<dbReference type="AlphaFoldDB" id="A0A7X4YED3"/>
<dbReference type="EMBL" id="JAAAPK010000006">
    <property type="protein sequence ID" value="NBC42832.1"/>
    <property type="molecule type" value="Genomic_DNA"/>
</dbReference>
<protein>
    <submittedName>
        <fullName evidence="1">Uncharacterized protein</fullName>
    </submittedName>
</protein>
<organism evidence="1 2">
    <name type="scientific">Corallococcus exiguus</name>
    <dbReference type="NCBI Taxonomy" id="83462"/>
    <lineage>
        <taxon>Bacteria</taxon>
        <taxon>Pseudomonadati</taxon>
        <taxon>Myxococcota</taxon>
        <taxon>Myxococcia</taxon>
        <taxon>Myxococcales</taxon>
        <taxon>Cystobacterineae</taxon>
        <taxon>Myxococcaceae</taxon>
        <taxon>Corallococcus</taxon>
    </lineage>
</organism>
<proteinExistence type="predicted"/>
<dbReference type="RefSeq" id="WP_139915647.1">
    <property type="nucleotide sequence ID" value="NZ_CBCSLE010000021.1"/>
</dbReference>
<gene>
    <name evidence="1" type="ORF">GTZ93_23810</name>
</gene>
<sequence length="85" mass="9746">MTTYWYTTCSRCRGQGRLFIMRELENGSLYLHCEECEWGWRDPASVGEVPAGFLTLEDEADAKPASREEIEAAGWTPFATHRVEE</sequence>
<comment type="caution">
    <text evidence="1">The sequence shown here is derived from an EMBL/GenBank/DDBJ whole genome shotgun (WGS) entry which is preliminary data.</text>
</comment>
<name>A0A7X4YED3_9BACT</name>
<keyword evidence="2" id="KW-1185">Reference proteome</keyword>
<evidence type="ECO:0000313" key="1">
    <source>
        <dbReference type="EMBL" id="NBC42832.1"/>
    </source>
</evidence>
<reference evidence="1 2" key="1">
    <citation type="submission" date="2020-01" db="EMBL/GenBank/DDBJ databases">
        <title>The draft genome sequence of Corallococcus exiguus DSM 14696.</title>
        <authorList>
            <person name="Zhang X."/>
            <person name="Zhu H."/>
        </authorList>
    </citation>
    <scope>NUCLEOTIDE SEQUENCE [LARGE SCALE GENOMIC DNA]</scope>
    <source>
        <strain evidence="1 2">DSM 14696</strain>
    </source>
</reference>
<accession>A0A7X4YED3</accession>